<gene>
    <name evidence="4" type="ORF">RCA23_c09310</name>
</gene>
<feature type="chain" id="PRO_5042897984" description="SbsA Ig-like domain-containing protein" evidence="2">
    <location>
        <begin position="37"/>
        <end position="1204"/>
    </location>
</feature>
<name>A0AAN0VHV7_9RHOB</name>
<dbReference type="EMBL" id="CP003984">
    <property type="protein sequence ID" value="AII86486.1"/>
    <property type="molecule type" value="Genomic_DNA"/>
</dbReference>
<organism evidence="4 5">
    <name type="scientific">Planktomarina temperata RCA23</name>
    <dbReference type="NCBI Taxonomy" id="666509"/>
    <lineage>
        <taxon>Bacteria</taxon>
        <taxon>Pseudomonadati</taxon>
        <taxon>Pseudomonadota</taxon>
        <taxon>Alphaproteobacteria</taxon>
        <taxon>Rhodobacterales</taxon>
        <taxon>Paracoccaceae</taxon>
        <taxon>Planktomarina</taxon>
    </lineage>
</organism>
<evidence type="ECO:0000313" key="5">
    <source>
        <dbReference type="Proteomes" id="UP000028680"/>
    </source>
</evidence>
<keyword evidence="1 2" id="KW-0732">Signal</keyword>
<dbReference type="KEGG" id="ptp:RCA23_c09310"/>
<reference evidence="4 5" key="1">
    <citation type="journal article" date="2014" name="ISME J.">
        <title>Adaptation of an abundant Roseobacter RCA organism to pelagic systems revealed by genomic and transcriptomic analyses.</title>
        <authorList>
            <person name="Voget S."/>
            <person name="Wemheuer B."/>
            <person name="Brinkhoff T."/>
            <person name="Vollmers J."/>
            <person name="Dietrich S."/>
            <person name="Giebel H.A."/>
            <person name="Beardsley C."/>
            <person name="Sardemann C."/>
            <person name="Bakenhus I."/>
            <person name="Billerbeck S."/>
            <person name="Daniel R."/>
            <person name="Simon M."/>
        </authorList>
    </citation>
    <scope>NUCLEOTIDE SEQUENCE [LARGE SCALE GENOMIC DNA]</scope>
    <source>
        <strain evidence="4 5">RCA23</strain>
    </source>
</reference>
<dbReference type="AlphaFoldDB" id="A0AAN0VHV7"/>
<dbReference type="InterPro" id="IPR005046">
    <property type="entry name" value="DUF285"/>
</dbReference>
<dbReference type="Pfam" id="PF13205">
    <property type="entry name" value="Big_5"/>
    <property type="match status" value="2"/>
</dbReference>
<dbReference type="InterPro" id="IPR036709">
    <property type="entry name" value="Autotransporte_beta_dom_sf"/>
</dbReference>
<dbReference type="SUPFAM" id="SSF103515">
    <property type="entry name" value="Autotransporter"/>
    <property type="match status" value="1"/>
</dbReference>
<proteinExistence type="predicted"/>
<feature type="domain" description="SbsA Ig-like" evidence="3">
    <location>
        <begin position="175"/>
        <end position="284"/>
    </location>
</feature>
<dbReference type="Pfam" id="PF03382">
    <property type="entry name" value="DUF285"/>
    <property type="match status" value="1"/>
</dbReference>
<evidence type="ECO:0000256" key="1">
    <source>
        <dbReference type="ARBA" id="ARBA00022729"/>
    </source>
</evidence>
<evidence type="ECO:0000259" key="3">
    <source>
        <dbReference type="Pfam" id="PF13205"/>
    </source>
</evidence>
<evidence type="ECO:0000256" key="2">
    <source>
        <dbReference type="SAM" id="SignalP"/>
    </source>
</evidence>
<dbReference type="InterPro" id="IPR032812">
    <property type="entry name" value="SbsA_Ig"/>
</dbReference>
<feature type="domain" description="SbsA Ig-like" evidence="3">
    <location>
        <begin position="635"/>
        <end position="745"/>
    </location>
</feature>
<evidence type="ECO:0000313" key="4">
    <source>
        <dbReference type="EMBL" id="AII86486.1"/>
    </source>
</evidence>
<accession>A0AAN0VHV7</accession>
<dbReference type="RefSeq" id="WP_044049328.1">
    <property type="nucleotide sequence ID" value="NZ_CP003984.1"/>
</dbReference>
<keyword evidence="5" id="KW-1185">Reference proteome</keyword>
<sequence length="1204" mass="127368">MSFRNAATQFITFSLKRCSRSLALVFLILSATEVNAGCVVDNVAYDTITDRTVGQPISLNIIKNWDADDDVATCDVSTLTSLNGAFEGKNTFNQDIRGWVTSAVTNFRGMFKNATTFNQDIRTSGGSWNINDNANNFTNMFQNATGMAALGAPTPNGTGNAARSEYRVWFAGGADSTAPTVTFSPADGAAAVANASNITLTFSEAVRNTDNSALTNTNVDGLITLRKTNAGGDDIAFDATINGNVITINPAVDFPSEQVVYVAIGASVEDSTNNAISASNATFTAADSAAPTLRDVNFVSNNATVTVANIGNIITLSFLSSEEISQPDVTFLSSGNAIMDTPAYTNSGNIWTVTYNVTSGDTDGLITYNIEFTDIAGNSGIPVSGGNITMPKITTPCFNCNTTIIDPPSGEFIVYDIYSGGIPVDISLKDQANNPLTDTSEISSVTVTSSGGSLKVNPSGRTITIPKPSNGSAIFSFEVLSTTPGPIVLSAIVTTTDGVAHSLGNRTVRFEAVTQNLIGTVEITTQPAISGRDSLINGENLSVQPSVRLLDTSGALKSLDNSTVVTASIISGESGSLNANGSATSVQVSGGIANFVGLKLTGDPNEVYALVFQATNHVPETSVELRATASITQTDSTAPTVTFSPLAGTDSIPKDVNITLTFSEAVRNTDNSALTNTNVDGLITLRKTNAGGDNIAFDATINGNVITINPAVDFPSEQVVYVAIGASVEDSSNNAISASNATFTTINNNLNVIRLADTVVTVVLAGPTTPVIGSFHVHAEFSSDVSLLTVNDITISNGTIANLTGSGDTYGFTVNAILGKVVTVTIGGGVVQDSTGNMNSASNTLSVEAGAPGAYFKIKKDQIRSIIVEHEGRLLQGEMSSQQGMIQDARSSFITCRNQIYEEDILVLTSCDNQSLNFNGFTKINDGGVIAQGSFIDKHWSDPGKQSRVALGEFNIYSYADGTTNSSLKGQISWERYLSDSAMFGSDFSGKFAHSKLSGEFEGTQRQYGIGFGAYFVSQLADALFFDSYISSDFYRNSLKMDDGTLALASDYTTEKYIVGGALTGVFKYEGFELRPELAYAYGKTSIGEINFIGESWGFSDNNITLDAGTTSISRLTLRPEFNVSLGESLGLASNAMFSFTPQYSCERLAPYASSQSCGRGFEFGFSKQSADRSTKISIEYKVDFLHNDKLSMLQLNFSRNFKR</sequence>
<protein>
    <recommendedName>
        <fullName evidence="3">SbsA Ig-like domain-containing protein</fullName>
    </recommendedName>
</protein>
<feature type="signal peptide" evidence="2">
    <location>
        <begin position="1"/>
        <end position="36"/>
    </location>
</feature>
<dbReference type="Proteomes" id="UP000028680">
    <property type="component" value="Chromosome"/>
</dbReference>